<evidence type="ECO:0000313" key="1">
    <source>
        <dbReference type="EMBL" id="GBM45546.1"/>
    </source>
</evidence>
<dbReference type="Proteomes" id="UP000499080">
    <property type="component" value="Unassembled WGS sequence"/>
</dbReference>
<protein>
    <submittedName>
        <fullName evidence="1">Translin</fullName>
    </submittedName>
</protein>
<organism evidence="1 2">
    <name type="scientific">Araneus ventricosus</name>
    <name type="common">Orbweaver spider</name>
    <name type="synonym">Epeira ventricosa</name>
    <dbReference type="NCBI Taxonomy" id="182803"/>
    <lineage>
        <taxon>Eukaryota</taxon>
        <taxon>Metazoa</taxon>
        <taxon>Ecdysozoa</taxon>
        <taxon>Arthropoda</taxon>
        <taxon>Chelicerata</taxon>
        <taxon>Arachnida</taxon>
        <taxon>Araneae</taxon>
        <taxon>Araneomorphae</taxon>
        <taxon>Entelegynae</taxon>
        <taxon>Araneoidea</taxon>
        <taxon>Araneidae</taxon>
        <taxon>Araneus</taxon>
    </lineage>
</organism>
<sequence length="10" mass="1101">MQKVPGSKAR</sequence>
<comment type="caution">
    <text evidence="1">The sequence shown here is derived from an EMBL/GenBank/DDBJ whole genome shotgun (WGS) entry which is preliminary data.</text>
</comment>
<keyword evidence="2" id="KW-1185">Reference proteome</keyword>
<gene>
    <name evidence="1" type="primary">Tsn</name>
    <name evidence="1" type="ORF">AVEN_152584_1</name>
</gene>
<proteinExistence type="predicted"/>
<dbReference type="EMBL" id="BGPR01001103">
    <property type="protein sequence ID" value="GBM45546.1"/>
    <property type="molecule type" value="Genomic_DNA"/>
</dbReference>
<evidence type="ECO:0000313" key="2">
    <source>
        <dbReference type="Proteomes" id="UP000499080"/>
    </source>
</evidence>
<feature type="non-terminal residue" evidence="1">
    <location>
        <position position="10"/>
    </location>
</feature>
<accession>A0A4Y2FYG7</accession>
<reference evidence="1 2" key="1">
    <citation type="journal article" date="2019" name="Sci. Rep.">
        <title>Orb-weaving spider Araneus ventricosus genome elucidates the spidroin gene catalogue.</title>
        <authorList>
            <person name="Kono N."/>
            <person name="Nakamura H."/>
            <person name="Ohtoshi R."/>
            <person name="Moran D.A.P."/>
            <person name="Shinohara A."/>
            <person name="Yoshida Y."/>
            <person name="Fujiwara M."/>
            <person name="Mori M."/>
            <person name="Tomita M."/>
            <person name="Arakawa K."/>
        </authorList>
    </citation>
    <scope>NUCLEOTIDE SEQUENCE [LARGE SCALE GENOMIC DNA]</scope>
</reference>
<name>A0A4Y2FYG7_ARAVE</name>